<protein>
    <submittedName>
        <fullName evidence="2">Uncharacterized protein</fullName>
    </submittedName>
</protein>
<accession>A0A937X4B1</accession>
<organism evidence="2 3">
    <name type="scientific">Candidatus Tanganyikabacteria bacterium</name>
    <dbReference type="NCBI Taxonomy" id="2961651"/>
    <lineage>
        <taxon>Bacteria</taxon>
        <taxon>Bacillati</taxon>
        <taxon>Candidatus Sericytochromatia</taxon>
        <taxon>Candidatus Tanganyikabacteria</taxon>
    </lineage>
</organism>
<evidence type="ECO:0000256" key="1">
    <source>
        <dbReference type="SAM" id="MobiDB-lite"/>
    </source>
</evidence>
<name>A0A937X4B1_9BACT</name>
<reference evidence="2 3" key="1">
    <citation type="submission" date="2019-03" db="EMBL/GenBank/DDBJ databases">
        <title>Lake Tanganyika Metagenome-Assembled Genomes (MAGs).</title>
        <authorList>
            <person name="Tran P."/>
        </authorList>
    </citation>
    <scope>NUCLEOTIDE SEQUENCE [LARGE SCALE GENOMIC DNA]</scope>
    <source>
        <strain evidence="2">K_DeepCast_65m_m2_236</strain>
    </source>
</reference>
<gene>
    <name evidence="2" type="ORF">FJZ00_10565</name>
</gene>
<proteinExistence type="predicted"/>
<dbReference type="AlphaFoldDB" id="A0A937X4B1"/>
<sequence>MPTGFALPARLSGTGGNSAGAPSEIASPTLEADRLRDAGRALVADTLTTLQTDADMTAADQLSDDPTLSPAPFRIMAAATTGSTATGSVRPPHPVLRHRPLLGPIVRHAIKRHLDRQREMARKLVAARRTATRVHERTETLNEDGTRTIHARLEMTTKAGGTLKQTSDRVVDAENTVLSAVADLERAFKNGHTLVSHRERKTAEDGSWTVTFTLTATRKDGAVKTVNWTRKGSADGTETGEGTILRFDGSKVTITYARNANGSTLTRTIDSAANIRAEVTKSEGETSADTTVMTPDGQLLEIAAVPDTEDVAPSEK</sequence>
<evidence type="ECO:0000313" key="2">
    <source>
        <dbReference type="EMBL" id="MBM3275588.1"/>
    </source>
</evidence>
<dbReference type="Proteomes" id="UP000703893">
    <property type="component" value="Unassembled WGS sequence"/>
</dbReference>
<feature type="region of interest" description="Disordered" evidence="1">
    <location>
        <begin position="1"/>
        <end position="24"/>
    </location>
</feature>
<dbReference type="EMBL" id="VGJX01000640">
    <property type="protein sequence ID" value="MBM3275588.1"/>
    <property type="molecule type" value="Genomic_DNA"/>
</dbReference>
<evidence type="ECO:0000313" key="3">
    <source>
        <dbReference type="Proteomes" id="UP000703893"/>
    </source>
</evidence>
<comment type="caution">
    <text evidence="2">The sequence shown here is derived from an EMBL/GenBank/DDBJ whole genome shotgun (WGS) entry which is preliminary data.</text>
</comment>